<dbReference type="InterPro" id="IPR012334">
    <property type="entry name" value="Pectin_lyas_fold"/>
</dbReference>
<accession>A0A2S7TYR2</accession>
<dbReference type="SUPFAM" id="SSF51126">
    <property type="entry name" value="Pectin lyase-like"/>
    <property type="match status" value="1"/>
</dbReference>
<comment type="caution">
    <text evidence="1">The sequence shown here is derived from an EMBL/GenBank/DDBJ whole genome shotgun (WGS) entry which is preliminary data.</text>
</comment>
<evidence type="ECO:0000313" key="2">
    <source>
        <dbReference type="Proteomes" id="UP000239907"/>
    </source>
</evidence>
<dbReference type="OrthoDB" id="9807299at2"/>
<evidence type="ECO:0000313" key="1">
    <source>
        <dbReference type="EMBL" id="PQJ27202.1"/>
    </source>
</evidence>
<dbReference type="AlphaFoldDB" id="A0A2S7TYR2"/>
<keyword evidence="2" id="KW-1185">Reference proteome</keyword>
<dbReference type="RefSeq" id="WP_105041686.1">
    <property type="nucleotide sequence ID" value="NZ_MQWA01000001.1"/>
</dbReference>
<gene>
    <name evidence="1" type="ORF">BSZ32_00935</name>
</gene>
<organism evidence="1 2">
    <name type="scientific">Rubritalea profundi</name>
    <dbReference type="NCBI Taxonomy" id="1658618"/>
    <lineage>
        <taxon>Bacteria</taxon>
        <taxon>Pseudomonadati</taxon>
        <taxon>Verrucomicrobiota</taxon>
        <taxon>Verrucomicrobiia</taxon>
        <taxon>Verrucomicrobiales</taxon>
        <taxon>Rubritaleaceae</taxon>
        <taxon>Rubritalea</taxon>
    </lineage>
</organism>
<dbReference type="EMBL" id="MQWA01000001">
    <property type="protein sequence ID" value="PQJ27202.1"/>
    <property type="molecule type" value="Genomic_DNA"/>
</dbReference>
<protein>
    <recommendedName>
        <fullName evidence="3">Right handed beta helix domain-containing protein</fullName>
    </recommendedName>
</protein>
<name>A0A2S7TYR2_9BACT</name>
<dbReference type="Proteomes" id="UP000239907">
    <property type="component" value="Unassembled WGS sequence"/>
</dbReference>
<reference evidence="1 2" key="1">
    <citation type="submission" date="2016-12" db="EMBL/GenBank/DDBJ databases">
        <title>Study of bacterial adaptation to deep sea.</title>
        <authorList>
            <person name="Song J."/>
            <person name="Yoshizawa S."/>
            <person name="Kogure K."/>
        </authorList>
    </citation>
    <scope>NUCLEOTIDE SEQUENCE [LARGE SCALE GENOMIC DNA]</scope>
    <source>
        <strain evidence="1 2">SAORIC-165</strain>
    </source>
</reference>
<dbReference type="InterPro" id="IPR011050">
    <property type="entry name" value="Pectin_lyase_fold/virulence"/>
</dbReference>
<sequence>MHTEKKQCRVFVTGGSKGYLKKLKPGTLVVLPALGVVDGVGQCQSGAHSQIFNSGNILIKNIRQYSAPHFSFQAIYNVGPLHFKNVDIMPKEGTDDLVSSGRDGLHLKTNRGRIIVEDCDMAGLLDDSLNMSAIGLTAEKKYDDTTYQIRTPNLEGFPEIKPGFTIQGWNVKSGQALGPAVIDEVLPGKGVGYWNVIVKLRKPLTGLEVDSVSIVTDDFEKALPADGAKNRLWISEYVNAHSIVRNNRLNCVKLRAPHLLFENNDVQGHCVPKANRYENPAVHDMVIRGNRFGGSGIPMVFSVWRGDDAAAVPPHRSEEDASAKLIKNIVIENNVFERSIYLFDAQNCTLSSNQFKPSGSKENLFLLRNVENIQTDDPKTVRYLDR</sequence>
<dbReference type="Gene3D" id="2.160.20.10">
    <property type="entry name" value="Single-stranded right-handed beta-helix, Pectin lyase-like"/>
    <property type="match status" value="1"/>
</dbReference>
<proteinExistence type="predicted"/>
<evidence type="ECO:0008006" key="3">
    <source>
        <dbReference type="Google" id="ProtNLM"/>
    </source>
</evidence>